<dbReference type="InterPro" id="IPR029056">
    <property type="entry name" value="Ribokinase-like"/>
</dbReference>
<comment type="caution">
    <text evidence="5">The sequence shown here is derived from an EMBL/GenBank/DDBJ whole genome shotgun (WGS) entry which is preliminary data.</text>
</comment>
<keyword evidence="2" id="KW-0808">Transferase</keyword>
<evidence type="ECO:0000256" key="3">
    <source>
        <dbReference type="ARBA" id="ARBA00022777"/>
    </source>
</evidence>
<dbReference type="AlphaFoldDB" id="A0A2M8L5U7"/>
<dbReference type="PROSITE" id="PS00583">
    <property type="entry name" value="PFKB_KINASES_1"/>
    <property type="match status" value="1"/>
</dbReference>
<evidence type="ECO:0000256" key="1">
    <source>
        <dbReference type="ARBA" id="ARBA00010688"/>
    </source>
</evidence>
<evidence type="ECO:0000256" key="2">
    <source>
        <dbReference type="ARBA" id="ARBA00022679"/>
    </source>
</evidence>
<dbReference type="InterPro" id="IPR002173">
    <property type="entry name" value="Carboh/pur_kinase_PfkB_CS"/>
</dbReference>
<feature type="domain" description="Carbohydrate kinase PfkB" evidence="4">
    <location>
        <begin position="21"/>
        <end position="295"/>
    </location>
</feature>
<evidence type="ECO:0000313" key="6">
    <source>
        <dbReference type="Proteomes" id="UP000229500"/>
    </source>
</evidence>
<name>A0A2M8L5U7_9BACT</name>
<sequence length="317" mass="34529">MFDVVSIGSATLDVFLKSPDLKLLETKEVFSGQAIIVPYGAKCEVKKLVVASGGGGTNTAAGFSRLGLKAAVLARCGWDFAGRMVRKELKKEGIDDSLLIQLEKEETDYSTILIGPDGGQTILVYRGGTKLEKSLIDFKKLSTKWFCISSIEGNLDLLASLIEFAQENKIKVAINPGRREIEQKKKLLPLLKKVDVLVVNQEEAAQLIGKKPAALVSEGIVVVTRGVKGVYLFDQKDRLLKADGFRVEMVDATGAGDGFFCGFVAGLIKGWKLEKALKLGISNGAAAVTEIGAKTGLLYEKNIHNWLQKPLKMRWKK</sequence>
<reference evidence="6" key="1">
    <citation type="submission" date="2017-09" db="EMBL/GenBank/DDBJ databases">
        <title>Depth-based differentiation of microbial function through sediment-hosted aquifers and enrichment of novel symbionts in the deep terrestrial subsurface.</title>
        <authorList>
            <person name="Probst A.J."/>
            <person name="Ladd B."/>
            <person name="Jarett J.K."/>
            <person name="Geller-Mcgrath D.E."/>
            <person name="Sieber C.M.K."/>
            <person name="Emerson J.B."/>
            <person name="Anantharaman K."/>
            <person name="Thomas B.C."/>
            <person name="Malmstrom R."/>
            <person name="Stieglmeier M."/>
            <person name="Klingl A."/>
            <person name="Woyke T."/>
            <person name="Ryan C.M."/>
            <person name="Banfield J.F."/>
        </authorList>
    </citation>
    <scope>NUCLEOTIDE SEQUENCE [LARGE SCALE GENOMIC DNA]</scope>
</reference>
<keyword evidence="3" id="KW-0418">Kinase</keyword>
<dbReference type="PANTHER" id="PTHR43320:SF3">
    <property type="entry name" value="CARBOHYDRATE KINASE PFKB DOMAIN-CONTAINING PROTEIN"/>
    <property type="match status" value="1"/>
</dbReference>
<dbReference type="PRINTS" id="PR00990">
    <property type="entry name" value="RIBOKINASE"/>
</dbReference>
<dbReference type="InterPro" id="IPR002139">
    <property type="entry name" value="Ribo/fructo_kinase"/>
</dbReference>
<dbReference type="InterPro" id="IPR011611">
    <property type="entry name" value="PfkB_dom"/>
</dbReference>
<organism evidence="5 6">
    <name type="scientific">Candidatus Shapirobacteria bacterium CG10_big_fil_rev_8_21_14_0_10_38_14</name>
    <dbReference type="NCBI Taxonomy" id="1974483"/>
    <lineage>
        <taxon>Bacteria</taxon>
        <taxon>Candidatus Shapironibacteriota</taxon>
    </lineage>
</organism>
<evidence type="ECO:0000259" key="4">
    <source>
        <dbReference type="Pfam" id="PF00294"/>
    </source>
</evidence>
<dbReference type="Proteomes" id="UP000229500">
    <property type="component" value="Unassembled WGS sequence"/>
</dbReference>
<dbReference type="Pfam" id="PF00294">
    <property type="entry name" value="PfkB"/>
    <property type="match status" value="1"/>
</dbReference>
<dbReference type="GO" id="GO:0016301">
    <property type="term" value="F:kinase activity"/>
    <property type="evidence" value="ECO:0007669"/>
    <property type="project" value="UniProtKB-KW"/>
</dbReference>
<dbReference type="PANTHER" id="PTHR43320">
    <property type="entry name" value="SUGAR KINASE"/>
    <property type="match status" value="1"/>
</dbReference>
<proteinExistence type="inferred from homology"/>
<protein>
    <recommendedName>
        <fullName evidence="4">Carbohydrate kinase PfkB domain-containing protein</fullName>
    </recommendedName>
</protein>
<gene>
    <name evidence="5" type="ORF">COU96_00960</name>
</gene>
<dbReference type="InterPro" id="IPR052700">
    <property type="entry name" value="Carb_kinase_PfkB-like"/>
</dbReference>
<accession>A0A2M8L5U7</accession>
<evidence type="ECO:0000313" key="5">
    <source>
        <dbReference type="EMBL" id="PJE69210.1"/>
    </source>
</evidence>
<dbReference type="Gene3D" id="3.40.1190.20">
    <property type="match status" value="1"/>
</dbReference>
<dbReference type="EMBL" id="PFEL01000045">
    <property type="protein sequence ID" value="PJE69210.1"/>
    <property type="molecule type" value="Genomic_DNA"/>
</dbReference>
<dbReference type="SUPFAM" id="SSF53613">
    <property type="entry name" value="Ribokinase-like"/>
    <property type="match status" value="1"/>
</dbReference>
<comment type="similarity">
    <text evidence="1">Belongs to the carbohydrate kinase PfkB family.</text>
</comment>